<protein>
    <submittedName>
        <fullName evidence="1">Uncharacterized protein</fullName>
    </submittedName>
</protein>
<evidence type="ECO:0000313" key="1">
    <source>
        <dbReference type="EMBL" id="MBA0689861.1"/>
    </source>
</evidence>
<proteinExistence type="predicted"/>
<dbReference type="EMBL" id="JABFAA010000008">
    <property type="protein sequence ID" value="MBA0689861.1"/>
    <property type="molecule type" value="Genomic_DNA"/>
</dbReference>
<comment type="caution">
    <text evidence="1">The sequence shown here is derived from an EMBL/GenBank/DDBJ whole genome shotgun (WGS) entry which is preliminary data.</text>
</comment>
<organism evidence="1 2">
    <name type="scientific">Gossypium aridum</name>
    <name type="common">American cotton</name>
    <name type="synonym">Erioxylum aridum</name>
    <dbReference type="NCBI Taxonomy" id="34290"/>
    <lineage>
        <taxon>Eukaryota</taxon>
        <taxon>Viridiplantae</taxon>
        <taxon>Streptophyta</taxon>
        <taxon>Embryophyta</taxon>
        <taxon>Tracheophyta</taxon>
        <taxon>Spermatophyta</taxon>
        <taxon>Magnoliopsida</taxon>
        <taxon>eudicotyledons</taxon>
        <taxon>Gunneridae</taxon>
        <taxon>Pentapetalae</taxon>
        <taxon>rosids</taxon>
        <taxon>malvids</taxon>
        <taxon>Malvales</taxon>
        <taxon>Malvaceae</taxon>
        <taxon>Malvoideae</taxon>
        <taxon>Gossypium</taxon>
    </lineage>
</organism>
<accession>A0A7J8XRB4</accession>
<gene>
    <name evidence="1" type="ORF">Goari_007568</name>
</gene>
<keyword evidence="2" id="KW-1185">Reference proteome</keyword>
<reference evidence="1 2" key="1">
    <citation type="journal article" date="2019" name="Genome Biol. Evol.">
        <title>Insights into the evolution of the New World diploid cottons (Gossypium, subgenus Houzingenia) based on genome sequencing.</title>
        <authorList>
            <person name="Grover C.E."/>
            <person name="Arick M.A. 2nd"/>
            <person name="Thrash A."/>
            <person name="Conover J.L."/>
            <person name="Sanders W.S."/>
            <person name="Peterson D.G."/>
            <person name="Frelichowski J.E."/>
            <person name="Scheffler J.A."/>
            <person name="Scheffler B.E."/>
            <person name="Wendel J.F."/>
        </authorList>
    </citation>
    <scope>NUCLEOTIDE SEQUENCE [LARGE SCALE GENOMIC DNA]</scope>
    <source>
        <strain evidence="1">185</strain>
        <tissue evidence="1">Leaf</tissue>
    </source>
</reference>
<name>A0A7J8XRB4_GOSAI</name>
<dbReference type="Proteomes" id="UP000593577">
    <property type="component" value="Unassembled WGS sequence"/>
</dbReference>
<sequence length="40" mass="4615">MRSTVTCVTVMFVIQWRPVSFGRYIVMHQSMLRIGSPKGN</sequence>
<evidence type="ECO:0000313" key="2">
    <source>
        <dbReference type="Proteomes" id="UP000593577"/>
    </source>
</evidence>
<dbReference type="AlphaFoldDB" id="A0A7J8XRB4"/>